<dbReference type="PANTHER" id="PTHR40277:SF1">
    <property type="entry name" value="BLL5419 PROTEIN"/>
    <property type="match status" value="1"/>
</dbReference>
<feature type="transmembrane region" description="Helical" evidence="7">
    <location>
        <begin position="259"/>
        <end position="279"/>
    </location>
</feature>
<proteinExistence type="predicted"/>
<evidence type="ECO:0000313" key="9">
    <source>
        <dbReference type="Proteomes" id="UP000239388"/>
    </source>
</evidence>
<keyword evidence="4 7" id="KW-1133">Transmembrane helix</keyword>
<feature type="transmembrane region" description="Helical" evidence="7">
    <location>
        <begin position="88"/>
        <end position="114"/>
    </location>
</feature>
<feature type="transmembrane region" description="Helical" evidence="7">
    <location>
        <begin position="219"/>
        <end position="247"/>
    </location>
</feature>
<dbReference type="GO" id="GO:0005886">
    <property type="term" value="C:plasma membrane"/>
    <property type="evidence" value="ECO:0007669"/>
    <property type="project" value="UniProtKB-SubCell"/>
</dbReference>
<comment type="caution">
    <text evidence="8">The sequence shown here is derived from an EMBL/GenBank/DDBJ whole genome shotgun (WGS) entry which is preliminary data.</text>
</comment>
<keyword evidence="2" id="KW-1003">Cell membrane</keyword>
<sequence>MDRVSLKKTLLALLKFAVPAGILTYLIRDLVVNHGAELQQIQDSPKNWALLSLAFVLAMTALICTFLRWRLLVIALQMPFRITDALRLGFLGFLFNFVGAGSVGGDLFKAIFIAREYPENRAAAFATVIVDRMIGLYALLVVTSLATLAIDRSIADTAMLTVLNVIYGLTIVGGLGVIMILLPGFTRGSVSEFLRSLPKVGPKIGQVIDAVRLYRRQPLVLTLIAVMSLSIHCLFAMSCYCIACGLFSEAPSLLEHLVIVPLSMVFAALPIAPGGMGTFELAMNYLYQHVPTPPAAEGYGTIVALGYRVITILMALVGVVYYWLYRKEVGVLMHEAEEEQEHPHPEKEYVDIPTECSTANE</sequence>
<evidence type="ECO:0000256" key="4">
    <source>
        <dbReference type="ARBA" id="ARBA00022989"/>
    </source>
</evidence>
<evidence type="ECO:0000313" key="8">
    <source>
        <dbReference type="EMBL" id="PQO35108.1"/>
    </source>
</evidence>
<dbReference type="AlphaFoldDB" id="A0A2S8FSF8"/>
<feature type="compositionally biased region" description="Basic and acidic residues" evidence="6">
    <location>
        <begin position="341"/>
        <end position="350"/>
    </location>
</feature>
<keyword evidence="3 7" id="KW-0812">Transmembrane</keyword>
<organism evidence="8 9">
    <name type="scientific">Blastopirellula marina</name>
    <dbReference type="NCBI Taxonomy" id="124"/>
    <lineage>
        <taxon>Bacteria</taxon>
        <taxon>Pseudomonadati</taxon>
        <taxon>Planctomycetota</taxon>
        <taxon>Planctomycetia</taxon>
        <taxon>Pirellulales</taxon>
        <taxon>Pirellulaceae</taxon>
        <taxon>Blastopirellula</taxon>
    </lineage>
</organism>
<dbReference type="PANTHER" id="PTHR40277">
    <property type="entry name" value="BLL5419 PROTEIN"/>
    <property type="match status" value="1"/>
</dbReference>
<dbReference type="EMBL" id="PUIB01000016">
    <property type="protein sequence ID" value="PQO35108.1"/>
    <property type="molecule type" value="Genomic_DNA"/>
</dbReference>
<name>A0A2S8FSF8_9BACT</name>
<evidence type="ECO:0000256" key="5">
    <source>
        <dbReference type="ARBA" id="ARBA00023136"/>
    </source>
</evidence>
<feature type="region of interest" description="Disordered" evidence="6">
    <location>
        <begin position="337"/>
        <end position="361"/>
    </location>
</feature>
<evidence type="ECO:0000256" key="7">
    <source>
        <dbReference type="SAM" id="Phobius"/>
    </source>
</evidence>
<feature type="transmembrane region" description="Helical" evidence="7">
    <location>
        <begin position="134"/>
        <end position="150"/>
    </location>
</feature>
<feature type="transmembrane region" description="Helical" evidence="7">
    <location>
        <begin position="162"/>
        <end position="185"/>
    </location>
</feature>
<evidence type="ECO:0000256" key="3">
    <source>
        <dbReference type="ARBA" id="ARBA00022692"/>
    </source>
</evidence>
<feature type="transmembrane region" description="Helical" evidence="7">
    <location>
        <begin position="299"/>
        <end position="324"/>
    </location>
</feature>
<dbReference type="Pfam" id="PF03706">
    <property type="entry name" value="LPG_synthase_TM"/>
    <property type="match status" value="1"/>
</dbReference>
<feature type="transmembrane region" description="Helical" evidence="7">
    <location>
        <begin position="48"/>
        <end position="67"/>
    </location>
</feature>
<keyword evidence="5 7" id="KW-0472">Membrane</keyword>
<accession>A0A2S8FSF8</accession>
<dbReference type="InterPro" id="IPR022791">
    <property type="entry name" value="L-PG_synthase/AglD"/>
</dbReference>
<evidence type="ECO:0000256" key="6">
    <source>
        <dbReference type="SAM" id="MobiDB-lite"/>
    </source>
</evidence>
<gene>
    <name evidence="8" type="ORF">C5Y98_14235</name>
</gene>
<comment type="subcellular location">
    <subcellularLocation>
        <location evidence="1">Cell membrane</location>
        <topology evidence="1">Multi-pass membrane protein</topology>
    </subcellularLocation>
</comment>
<feature type="transmembrane region" description="Helical" evidence="7">
    <location>
        <begin position="12"/>
        <end position="28"/>
    </location>
</feature>
<dbReference type="Proteomes" id="UP000239388">
    <property type="component" value="Unassembled WGS sequence"/>
</dbReference>
<dbReference type="NCBIfam" id="TIGR00374">
    <property type="entry name" value="flippase-like domain"/>
    <property type="match status" value="1"/>
</dbReference>
<reference evidence="8 9" key="1">
    <citation type="submission" date="2018-02" db="EMBL/GenBank/DDBJ databases">
        <title>Comparative genomes isolates from brazilian mangrove.</title>
        <authorList>
            <person name="Araujo J.E."/>
            <person name="Taketani R.G."/>
            <person name="Silva M.C.P."/>
            <person name="Loureco M.V."/>
            <person name="Andreote F.D."/>
        </authorList>
    </citation>
    <scope>NUCLEOTIDE SEQUENCE [LARGE SCALE GENOMIC DNA]</scope>
    <source>
        <strain evidence="8 9">NAP PRIS-MGV</strain>
    </source>
</reference>
<protein>
    <submittedName>
        <fullName evidence="8">Uncharacterized protein</fullName>
    </submittedName>
</protein>
<evidence type="ECO:0000256" key="1">
    <source>
        <dbReference type="ARBA" id="ARBA00004651"/>
    </source>
</evidence>
<evidence type="ECO:0000256" key="2">
    <source>
        <dbReference type="ARBA" id="ARBA00022475"/>
    </source>
</evidence>